<feature type="domain" description="ISXO2-like transposase" evidence="1">
    <location>
        <begin position="73"/>
        <end position="218"/>
    </location>
</feature>
<name>A0A914YHK4_9BILA</name>
<organism evidence="2 3">
    <name type="scientific">Panagrolaimus superbus</name>
    <dbReference type="NCBI Taxonomy" id="310955"/>
    <lineage>
        <taxon>Eukaryota</taxon>
        <taxon>Metazoa</taxon>
        <taxon>Ecdysozoa</taxon>
        <taxon>Nematoda</taxon>
        <taxon>Chromadorea</taxon>
        <taxon>Rhabditida</taxon>
        <taxon>Tylenchina</taxon>
        <taxon>Panagrolaimomorpha</taxon>
        <taxon>Panagrolaimoidea</taxon>
        <taxon>Panagrolaimidae</taxon>
        <taxon>Panagrolaimus</taxon>
    </lineage>
</organism>
<evidence type="ECO:0000313" key="3">
    <source>
        <dbReference type="WBParaSite" id="PSU_v2.g16785.t1"/>
    </source>
</evidence>
<dbReference type="WBParaSite" id="PSU_v2.g16785.t1">
    <property type="protein sequence ID" value="PSU_v2.g16785.t1"/>
    <property type="gene ID" value="PSU_v2.g16785"/>
</dbReference>
<evidence type="ECO:0000313" key="2">
    <source>
        <dbReference type="Proteomes" id="UP000887577"/>
    </source>
</evidence>
<sequence length="239" mass="28059">MVIRHGGVKVKRIDVQQVFELCYLWCYSHCTHKFAELCLENDDGQTISSKTLVNWKQYFRDLCAEELTDNPIIIGGPGIEVQIDETVITKRKYNRGRLPANEVWFLGGIEPISGRAFMTPVESRDRETLYAVIRRHIRPDSIIISDCWAAYATLGQLPEGYIHRTVNHSENFVDPVTGVHTNTIESLWQKFKLRHKVDYGTNRDLIMEYMNEFLWKKDRAYKDLFHDFWKLVVAKYRID</sequence>
<dbReference type="PANTHER" id="PTHR47163:SF2">
    <property type="entry name" value="SI:DKEY-17M8.2"/>
    <property type="match status" value="1"/>
</dbReference>
<dbReference type="AlphaFoldDB" id="A0A914YHK4"/>
<reference evidence="3" key="1">
    <citation type="submission" date="2022-11" db="UniProtKB">
        <authorList>
            <consortium name="WormBaseParasite"/>
        </authorList>
    </citation>
    <scope>IDENTIFICATION</scope>
</reference>
<keyword evidence="2" id="KW-1185">Reference proteome</keyword>
<dbReference type="Proteomes" id="UP000887577">
    <property type="component" value="Unplaced"/>
</dbReference>
<dbReference type="PANTHER" id="PTHR47163">
    <property type="entry name" value="DDE_TNP_IS1595 DOMAIN-CONTAINING PROTEIN"/>
    <property type="match status" value="1"/>
</dbReference>
<proteinExistence type="predicted"/>
<evidence type="ECO:0000259" key="1">
    <source>
        <dbReference type="SMART" id="SM01126"/>
    </source>
</evidence>
<dbReference type="InterPro" id="IPR024445">
    <property type="entry name" value="Tnp_ISXO2-like"/>
</dbReference>
<dbReference type="InterPro" id="IPR053164">
    <property type="entry name" value="IS1016-like_transposase"/>
</dbReference>
<protein>
    <submittedName>
        <fullName evidence="3">ISXO2-like transposase domain-containing protein</fullName>
    </submittedName>
</protein>
<dbReference type="SMART" id="SM01126">
    <property type="entry name" value="DDE_Tnp_IS1595"/>
    <property type="match status" value="1"/>
</dbReference>
<dbReference type="Pfam" id="PF12762">
    <property type="entry name" value="DDE_Tnp_IS1595"/>
    <property type="match status" value="1"/>
</dbReference>
<dbReference type="NCBIfam" id="NF033547">
    <property type="entry name" value="transpos_IS1595"/>
    <property type="match status" value="1"/>
</dbReference>
<accession>A0A914YHK4</accession>